<organism evidence="3 4">
    <name type="scientific">Stephanodiscus triporus</name>
    <dbReference type="NCBI Taxonomy" id="2934178"/>
    <lineage>
        <taxon>Eukaryota</taxon>
        <taxon>Sar</taxon>
        <taxon>Stramenopiles</taxon>
        <taxon>Ochrophyta</taxon>
        <taxon>Bacillariophyta</taxon>
        <taxon>Coscinodiscophyceae</taxon>
        <taxon>Thalassiosirophycidae</taxon>
        <taxon>Stephanodiscales</taxon>
        <taxon>Stephanodiscaceae</taxon>
        <taxon>Stephanodiscus</taxon>
    </lineage>
</organism>
<dbReference type="InterPro" id="IPR044861">
    <property type="entry name" value="IPNS-like_FE2OG_OXY"/>
</dbReference>
<dbReference type="GO" id="GO:0046872">
    <property type="term" value="F:metal ion binding"/>
    <property type="evidence" value="ECO:0007669"/>
    <property type="project" value="UniProtKB-KW"/>
</dbReference>
<keyword evidence="1" id="KW-0560">Oxidoreductase</keyword>
<evidence type="ECO:0000259" key="2">
    <source>
        <dbReference type="PROSITE" id="PS51471"/>
    </source>
</evidence>
<dbReference type="GO" id="GO:0016491">
    <property type="term" value="F:oxidoreductase activity"/>
    <property type="evidence" value="ECO:0007669"/>
    <property type="project" value="UniProtKB-KW"/>
</dbReference>
<dbReference type="PANTHER" id="PTHR47990">
    <property type="entry name" value="2-OXOGLUTARATE (2OG) AND FE(II)-DEPENDENT OXYGENASE SUPERFAMILY PROTEIN-RELATED"/>
    <property type="match status" value="1"/>
</dbReference>
<dbReference type="Pfam" id="PF03171">
    <property type="entry name" value="2OG-FeII_Oxy"/>
    <property type="match status" value="1"/>
</dbReference>
<dbReference type="InterPro" id="IPR027443">
    <property type="entry name" value="IPNS-like_sf"/>
</dbReference>
<feature type="domain" description="Fe2OG dioxygenase" evidence="2">
    <location>
        <begin position="102"/>
        <end position="213"/>
    </location>
</feature>
<dbReference type="InterPro" id="IPR005123">
    <property type="entry name" value="Oxoglu/Fe-dep_dioxygenase_dom"/>
</dbReference>
<keyword evidence="4" id="KW-1185">Reference proteome</keyword>
<proteinExistence type="inferred from homology"/>
<gene>
    <name evidence="3" type="ORF">ACHAW5_010699</name>
</gene>
<dbReference type="Gene3D" id="2.60.120.330">
    <property type="entry name" value="B-lactam Antibiotic, Isopenicillin N Synthase, Chain"/>
    <property type="match status" value="1"/>
</dbReference>
<evidence type="ECO:0000313" key="4">
    <source>
        <dbReference type="Proteomes" id="UP001530315"/>
    </source>
</evidence>
<keyword evidence="1" id="KW-0408">Iron</keyword>
<name>A0ABD3MPH4_9STRA</name>
<protein>
    <recommendedName>
        <fullName evidence="2">Fe2OG dioxygenase domain-containing protein</fullName>
    </recommendedName>
</protein>
<dbReference type="EMBL" id="JALLAZ020001827">
    <property type="protein sequence ID" value="KAL3762405.1"/>
    <property type="molecule type" value="Genomic_DNA"/>
</dbReference>
<dbReference type="SUPFAM" id="SSF51197">
    <property type="entry name" value="Clavaminate synthase-like"/>
    <property type="match status" value="1"/>
</dbReference>
<sequence length="281" mass="31731">MPLGVENTDGKIDGRDQIEYAAEYMASYQNQQDAGHRFYHRLRSTNPWPDSIQPDLRPAITEYVSRGLDVAGRLHDAMCLALNVDPRELARFFAKSDDEEPNFWSIKLVSYPPISNETHASSMAESLQGVGAHTDSNFLTLICQDQNSSGLQVQHVGGASIDVPQTPPNVFICNIGELSELWTGGYFLATPHQVLRYSSNAHSRTSIPIFYNLKLDSAIEPFNTNDLLWERQGQNQMRRNQNKLIHCVGENSIKSLARSHPKVFARHHGDLRILEDDWIVM</sequence>
<reference evidence="3 4" key="1">
    <citation type="submission" date="2024-10" db="EMBL/GenBank/DDBJ databases">
        <title>Updated reference genomes for cyclostephanoid diatoms.</title>
        <authorList>
            <person name="Roberts W.R."/>
            <person name="Alverson A.J."/>
        </authorList>
    </citation>
    <scope>NUCLEOTIDE SEQUENCE [LARGE SCALE GENOMIC DNA]</scope>
    <source>
        <strain evidence="3 4">AJA276-08</strain>
    </source>
</reference>
<comment type="caution">
    <text evidence="3">The sequence shown here is derived from an EMBL/GenBank/DDBJ whole genome shotgun (WGS) entry which is preliminary data.</text>
</comment>
<accession>A0ABD3MPH4</accession>
<comment type="similarity">
    <text evidence="1">Belongs to the iron/ascorbate-dependent oxidoreductase family.</text>
</comment>
<dbReference type="Proteomes" id="UP001530315">
    <property type="component" value="Unassembled WGS sequence"/>
</dbReference>
<dbReference type="AlphaFoldDB" id="A0ABD3MPH4"/>
<dbReference type="PROSITE" id="PS51471">
    <property type="entry name" value="FE2OG_OXY"/>
    <property type="match status" value="1"/>
</dbReference>
<evidence type="ECO:0000256" key="1">
    <source>
        <dbReference type="RuleBase" id="RU003682"/>
    </source>
</evidence>
<keyword evidence="1" id="KW-0479">Metal-binding</keyword>
<evidence type="ECO:0000313" key="3">
    <source>
        <dbReference type="EMBL" id="KAL3762405.1"/>
    </source>
</evidence>
<dbReference type="InterPro" id="IPR050231">
    <property type="entry name" value="Iron_ascorbate_oxido_reductase"/>
</dbReference>